<dbReference type="Pfam" id="PF13442">
    <property type="entry name" value="Cytochrome_CBB3"/>
    <property type="match status" value="1"/>
</dbReference>
<organism evidence="8 9">
    <name type="scientific">Sunxiuqinia dokdonensis</name>
    <dbReference type="NCBI Taxonomy" id="1409788"/>
    <lineage>
        <taxon>Bacteria</taxon>
        <taxon>Pseudomonadati</taxon>
        <taxon>Bacteroidota</taxon>
        <taxon>Bacteroidia</taxon>
        <taxon>Marinilabiliales</taxon>
        <taxon>Prolixibacteraceae</taxon>
        <taxon>Sunxiuqinia</taxon>
    </lineage>
</organism>
<dbReference type="SUPFAM" id="SSF46626">
    <property type="entry name" value="Cytochrome c"/>
    <property type="match status" value="1"/>
</dbReference>
<feature type="region of interest" description="Disordered" evidence="5">
    <location>
        <begin position="185"/>
        <end position="211"/>
    </location>
</feature>
<dbReference type="PATRIC" id="fig|1409788.3.peg.4137"/>
<dbReference type="InterPro" id="IPR038414">
    <property type="entry name" value="CcoP_N_sf"/>
</dbReference>
<dbReference type="Gene3D" id="1.10.760.10">
    <property type="entry name" value="Cytochrome c-like domain"/>
    <property type="match status" value="1"/>
</dbReference>
<dbReference type="RefSeq" id="WP_053187419.1">
    <property type="nucleotide sequence ID" value="NZ_LGIA01000198.1"/>
</dbReference>
<dbReference type="STRING" id="1409788.NC99_40480"/>
<dbReference type="GO" id="GO:0020037">
    <property type="term" value="F:heme binding"/>
    <property type="evidence" value="ECO:0007669"/>
    <property type="project" value="InterPro"/>
</dbReference>
<evidence type="ECO:0000256" key="4">
    <source>
        <dbReference type="PROSITE-ProRule" id="PRU00433"/>
    </source>
</evidence>
<keyword evidence="6" id="KW-1133">Transmembrane helix</keyword>
<gene>
    <name evidence="8" type="ORF">NC99_40480</name>
</gene>
<dbReference type="GO" id="GO:0046872">
    <property type="term" value="F:metal ion binding"/>
    <property type="evidence" value="ECO:0007669"/>
    <property type="project" value="UniProtKB-KW"/>
</dbReference>
<dbReference type="OrthoDB" id="9811281at2"/>
<evidence type="ECO:0000256" key="2">
    <source>
        <dbReference type="ARBA" id="ARBA00022723"/>
    </source>
</evidence>
<feature type="domain" description="Cytochrome c" evidence="7">
    <location>
        <begin position="107"/>
        <end position="186"/>
    </location>
</feature>
<keyword evidence="9" id="KW-1185">Reference proteome</keyword>
<keyword evidence="1 4" id="KW-0349">Heme</keyword>
<feature type="region of interest" description="Disordered" evidence="5">
    <location>
        <begin position="1"/>
        <end position="21"/>
    </location>
</feature>
<dbReference type="GO" id="GO:0009055">
    <property type="term" value="F:electron transfer activity"/>
    <property type="evidence" value="ECO:0007669"/>
    <property type="project" value="InterPro"/>
</dbReference>
<dbReference type="Pfam" id="PF14715">
    <property type="entry name" value="FixP_N"/>
    <property type="match status" value="1"/>
</dbReference>
<evidence type="ECO:0000313" key="8">
    <source>
        <dbReference type="EMBL" id="KOH43159.1"/>
    </source>
</evidence>
<evidence type="ECO:0000256" key="1">
    <source>
        <dbReference type="ARBA" id="ARBA00022617"/>
    </source>
</evidence>
<proteinExistence type="predicted"/>
<keyword evidence="2 4" id="KW-0479">Metal-binding</keyword>
<name>A0A0L8V421_9BACT</name>
<evidence type="ECO:0000313" key="9">
    <source>
        <dbReference type="Proteomes" id="UP000036958"/>
    </source>
</evidence>
<evidence type="ECO:0000259" key="7">
    <source>
        <dbReference type="PROSITE" id="PS51007"/>
    </source>
</evidence>
<evidence type="ECO:0000256" key="5">
    <source>
        <dbReference type="SAM" id="MobiDB-lite"/>
    </source>
</evidence>
<dbReference type="InterPro" id="IPR032858">
    <property type="entry name" value="CcoP_N"/>
</dbReference>
<dbReference type="PANTHER" id="PTHR33751">
    <property type="entry name" value="CBB3-TYPE CYTOCHROME C OXIDASE SUBUNIT FIXP"/>
    <property type="match status" value="1"/>
</dbReference>
<keyword evidence="6" id="KW-0812">Transmembrane</keyword>
<dbReference type="InterPro" id="IPR036909">
    <property type="entry name" value="Cyt_c-like_dom_sf"/>
</dbReference>
<protein>
    <recommendedName>
        <fullName evidence="7">Cytochrome c domain-containing protein</fullName>
    </recommendedName>
</protein>
<keyword evidence="6" id="KW-0472">Membrane</keyword>
<dbReference type="PANTHER" id="PTHR33751:SF1">
    <property type="entry name" value="CBB3-TYPE CYTOCHROME C OXIDASE SUBUNIT FIXP"/>
    <property type="match status" value="1"/>
</dbReference>
<sequence length="211" mass="23897">MSTTEDKHHTKQQSQPEIDEVTNDQILEGHEFDGIRELDNQLPPWLKYLFYASIVFAASYLTLVFVFEDDRVIQAKEYQKEMAAYIEEEEAVDEEEQAAPVVRTQEEIMASGEATFSKICSVCHGKFGEGLVGPNFTDEYWIHGGSREDMHNVIVTGVIEKGMISYKNLLSERQIQDVITYIKSLQGSNPPNQKAPEGEKYDPEAEQGTPS</sequence>
<comment type="caution">
    <text evidence="8">The sequence shown here is derived from an EMBL/GenBank/DDBJ whole genome shotgun (WGS) entry which is preliminary data.</text>
</comment>
<dbReference type="EMBL" id="LGIA01000198">
    <property type="protein sequence ID" value="KOH43159.1"/>
    <property type="molecule type" value="Genomic_DNA"/>
</dbReference>
<dbReference type="PROSITE" id="PS51007">
    <property type="entry name" value="CYTC"/>
    <property type="match status" value="1"/>
</dbReference>
<evidence type="ECO:0000256" key="3">
    <source>
        <dbReference type="ARBA" id="ARBA00023004"/>
    </source>
</evidence>
<keyword evidence="3 4" id="KW-0408">Iron</keyword>
<reference evidence="9" key="1">
    <citation type="submission" date="2015-07" db="EMBL/GenBank/DDBJ databases">
        <title>Genome sequencing of Sunxiuqinia dokdonensis strain SK.</title>
        <authorList>
            <person name="Ahn S."/>
            <person name="Kim B.-C."/>
        </authorList>
    </citation>
    <scope>NUCLEOTIDE SEQUENCE [LARGE SCALE GENOMIC DNA]</scope>
    <source>
        <strain evidence="9">SK</strain>
    </source>
</reference>
<evidence type="ECO:0000256" key="6">
    <source>
        <dbReference type="SAM" id="Phobius"/>
    </source>
</evidence>
<dbReference type="Gene3D" id="6.10.280.130">
    <property type="match status" value="1"/>
</dbReference>
<dbReference type="Proteomes" id="UP000036958">
    <property type="component" value="Unassembled WGS sequence"/>
</dbReference>
<dbReference type="AlphaFoldDB" id="A0A0L8V421"/>
<feature type="transmembrane region" description="Helical" evidence="6">
    <location>
        <begin position="48"/>
        <end position="67"/>
    </location>
</feature>
<dbReference type="InterPro" id="IPR050597">
    <property type="entry name" value="Cytochrome_c_Oxidase_Subunit"/>
</dbReference>
<accession>A0A0L8V421</accession>
<dbReference type="InterPro" id="IPR009056">
    <property type="entry name" value="Cyt_c-like_dom"/>
</dbReference>